<dbReference type="Pfam" id="PF18962">
    <property type="entry name" value="Por_Secre_tail"/>
    <property type="match status" value="1"/>
</dbReference>
<organism evidence="3 4">
    <name type="scientific">Flammeovirga pacifica</name>
    <dbReference type="NCBI Taxonomy" id="915059"/>
    <lineage>
        <taxon>Bacteria</taxon>
        <taxon>Pseudomonadati</taxon>
        <taxon>Bacteroidota</taxon>
        <taxon>Cytophagia</taxon>
        <taxon>Cytophagales</taxon>
        <taxon>Flammeovirgaceae</taxon>
        <taxon>Flammeovirga</taxon>
    </lineage>
</organism>
<comment type="caution">
    <text evidence="3">The sequence shown here is derived from an EMBL/GenBank/DDBJ whole genome shotgun (WGS) entry which is preliminary data.</text>
</comment>
<dbReference type="STRING" id="915059.NH26_11610"/>
<keyword evidence="4" id="KW-1185">Reference proteome</keyword>
<evidence type="ECO:0000313" key="3">
    <source>
        <dbReference type="EMBL" id="OHX66944.1"/>
    </source>
</evidence>
<dbReference type="SUPFAM" id="SSF69318">
    <property type="entry name" value="Integrin alpha N-terminal domain"/>
    <property type="match status" value="1"/>
</dbReference>
<dbReference type="RefSeq" id="WP_044224201.1">
    <property type="nucleotide sequence ID" value="NZ_JRYR02000001.1"/>
</dbReference>
<evidence type="ECO:0000259" key="2">
    <source>
        <dbReference type="Pfam" id="PF18962"/>
    </source>
</evidence>
<reference evidence="3 4" key="1">
    <citation type="journal article" date="2012" name="Int. J. Syst. Evol. Microbiol.">
        <title>Flammeovirga pacifica sp. nov., isolated from deep-sea sediment.</title>
        <authorList>
            <person name="Xu H."/>
            <person name="Fu Y."/>
            <person name="Yang N."/>
            <person name="Ding Z."/>
            <person name="Lai Q."/>
            <person name="Zeng R."/>
        </authorList>
    </citation>
    <scope>NUCLEOTIDE SEQUENCE [LARGE SCALE GENOMIC DNA]</scope>
    <source>
        <strain evidence="4">DSM 24597 / LMG 26175 / WPAGA1</strain>
    </source>
</reference>
<dbReference type="PANTHER" id="PTHR44103:SF1">
    <property type="entry name" value="PROPROTEIN CONVERTASE P"/>
    <property type="match status" value="1"/>
</dbReference>
<sequence length="1187" mass="134800">MKSIHCKNSRLKRQLKQKITRLSTLSHCSTISEKEQKKTERGIKELATKIFNIKPSISLKKCITLLACYVGLNNAFAQSFEAPQTFQEYTGVTIFDAGTPSMYKPALVDIDNDGDLDLFLGTNPDLYFIENTGDKYLSDFSTPPEASPFGFKVPVEKPALEPSFVDIDDDGDYDLFVSIYEYGDMYYYENTGTPEQPQFAEKVQNAFEFEVTGEAGEYSTNASDFVDLDNDGDYDLLVIDYYGDSFYYENVGDKNTPQFDSPEKSAFGLPVFEIDEDGIIHSPIYEGTPVFNDIDNDGDQDLIVGSWNNDIQYFENTGSHCSPQFAAPITNPFGLTDLDNIRRESLSFGDLDGDGEQELVLCGTQHPQVYFYEFNGIEASTGGIGNCISDSGNESIKKEVQRTEGQTLNGDHFQFHAEYITDDASRYNSYNDRFGWEVATHKNTMAVGAVLDHFEKEDETIRQVGSVSIYNKDENGKWDFHQKLYAFDHLNPASEFGYRIEITDNFLFINANKGYIDNPGVSDGTRGFVYVYKKGEDGFWHEHQLISSSQNRSIYFGSKMGVSDNHMVIASAYHLFYYELNEATQLWEEAKVTEIDHLPRFIEMNEENFFIGNIDGLAIYQWDKDDWNNTYQLPIYNATHVDGDLDNNQFILGQYRNVANADSIKILSKNEDGHWNIDTHIQLPDNLTHSNYGRMVNIKDNKLIIASSSEYQNLLNGYRVQAIDILVYQKENNQWNPLQALVHEQAEGISPRLKIVLNDSSIFLGSSGDTRVTQYKIKEADTWEYKALSCEEIVWKDSVVTTPQTLLDTTAHGIHKLIVLGLPKITTDLLISSDTAYQYNNHLLEESGKYQITLENHVGCDSIINLDFYRTIPYTPASSCNDAVFVEKGFYEVEHRYSNLFFKYVAPADGELIVSTCQLTEEETMINIYSECGVFEEEFYYNCGDQAKINKTLLKGDTLLFSMDQAEVYDDYFFEVDFIKDCTPTTDSITVTSCDDIIFGDQNIVATGVYQHTFINQLGCDSTVILTYTKELAITEELDIETCSSYTFKDSLITQSGVYYDTLYSKNGCDSTYITLNLIIHENGSEFCGGNVEEDDDDDNITDIIHSSSIIEVYPNPFREHTILYFDTTPPSLLIEVYDLQGQKVLRKEYLHQNEIKINIPGPSGVYLIHIYSSDLLSPELKKVIKL</sequence>
<dbReference type="OrthoDB" id="9816120at2"/>
<gene>
    <name evidence="3" type="ORF">NH26_11610</name>
</gene>
<dbReference type="InterPro" id="IPR013517">
    <property type="entry name" value="FG-GAP"/>
</dbReference>
<dbReference type="Pfam" id="PF13517">
    <property type="entry name" value="FG-GAP_3"/>
    <property type="match status" value="1"/>
</dbReference>
<protein>
    <recommendedName>
        <fullName evidence="2">Secretion system C-terminal sorting domain-containing protein</fullName>
    </recommendedName>
</protein>
<dbReference type="NCBIfam" id="TIGR04183">
    <property type="entry name" value="Por_Secre_tail"/>
    <property type="match status" value="1"/>
</dbReference>
<evidence type="ECO:0000256" key="1">
    <source>
        <dbReference type="ARBA" id="ARBA00022729"/>
    </source>
</evidence>
<evidence type="ECO:0000313" key="4">
    <source>
        <dbReference type="Proteomes" id="UP000179797"/>
    </source>
</evidence>
<keyword evidence="1" id="KW-0732">Signal</keyword>
<dbReference type="InterPro" id="IPR028994">
    <property type="entry name" value="Integrin_alpha_N"/>
</dbReference>
<dbReference type="Gene3D" id="2.130.10.130">
    <property type="entry name" value="Integrin alpha, N-terminal"/>
    <property type="match status" value="2"/>
</dbReference>
<name>A0A1S1Z0Z3_FLAPC</name>
<dbReference type="InterPro" id="IPR026444">
    <property type="entry name" value="Secre_tail"/>
</dbReference>
<dbReference type="Proteomes" id="UP000179797">
    <property type="component" value="Unassembled WGS sequence"/>
</dbReference>
<proteinExistence type="predicted"/>
<dbReference type="EMBL" id="JRYR02000001">
    <property type="protein sequence ID" value="OHX66944.1"/>
    <property type="molecule type" value="Genomic_DNA"/>
</dbReference>
<feature type="domain" description="Secretion system C-terminal sorting" evidence="2">
    <location>
        <begin position="1113"/>
        <end position="1175"/>
    </location>
</feature>
<accession>A0A1S1Z0Z3</accession>
<dbReference type="AlphaFoldDB" id="A0A1S1Z0Z3"/>
<dbReference type="PANTHER" id="PTHR44103">
    <property type="entry name" value="PROPROTEIN CONVERTASE P"/>
    <property type="match status" value="1"/>
</dbReference>